<dbReference type="SMART" id="SM00060">
    <property type="entry name" value="FN3"/>
    <property type="match status" value="9"/>
</dbReference>
<dbReference type="SUPFAM" id="SSF49265">
    <property type="entry name" value="Fibronectin type III"/>
    <property type="match status" value="6"/>
</dbReference>
<dbReference type="OMA" id="WFVESET"/>
<keyword evidence="3" id="KW-1015">Disulfide bond</keyword>
<dbReference type="eggNOG" id="KOG3510">
    <property type="taxonomic scope" value="Eukaryota"/>
</dbReference>
<evidence type="ECO:0000256" key="6">
    <source>
        <dbReference type="SAM" id="MobiDB-lite"/>
    </source>
</evidence>
<dbReference type="PANTHER" id="PTHR23036">
    <property type="entry name" value="CYTOKINE RECEPTOR"/>
    <property type="match status" value="1"/>
</dbReference>
<feature type="transmembrane region" description="Helical" evidence="7">
    <location>
        <begin position="1199"/>
        <end position="1220"/>
    </location>
</feature>
<dbReference type="PANTHER" id="PTHR23036:SF151">
    <property type="entry name" value="FIBRONECTIN TYPE-III DOMAIN-CONTAINING PROTEIN"/>
    <property type="match status" value="1"/>
</dbReference>
<dbReference type="CDD" id="cd00063">
    <property type="entry name" value="FN3"/>
    <property type="match status" value="9"/>
</dbReference>
<accession>A7S0R0</accession>
<proteinExistence type="predicted"/>
<dbReference type="HOGENOM" id="CLU_250757_0_0_1"/>
<feature type="transmembrane region" description="Helical" evidence="7">
    <location>
        <begin position="1378"/>
        <end position="1397"/>
    </location>
</feature>
<feature type="domain" description="Fibronectin type-III" evidence="8">
    <location>
        <begin position="479"/>
        <end position="573"/>
    </location>
</feature>
<dbReference type="PhylomeDB" id="A7S0R0"/>
<dbReference type="Gene3D" id="1.10.287.70">
    <property type="match status" value="1"/>
</dbReference>
<dbReference type="GO" id="GO:0019955">
    <property type="term" value="F:cytokine binding"/>
    <property type="evidence" value="ECO:0000318"/>
    <property type="project" value="GO_Central"/>
</dbReference>
<evidence type="ECO:0000256" key="4">
    <source>
        <dbReference type="ARBA" id="ARBA00023170"/>
    </source>
</evidence>
<keyword evidence="7" id="KW-1133">Transmembrane helix</keyword>
<feature type="domain" description="Fibronectin type-III" evidence="8">
    <location>
        <begin position="153"/>
        <end position="250"/>
    </location>
</feature>
<dbReference type="Gene3D" id="2.60.40.10">
    <property type="entry name" value="Immunoglobulins"/>
    <property type="match status" value="8"/>
</dbReference>
<dbReference type="GO" id="GO:0043235">
    <property type="term" value="C:receptor complex"/>
    <property type="evidence" value="ECO:0000318"/>
    <property type="project" value="GO_Central"/>
</dbReference>
<keyword evidence="5" id="KW-0325">Glycoprotein</keyword>
<feature type="region of interest" description="Disordered" evidence="6">
    <location>
        <begin position="30"/>
        <end position="55"/>
    </location>
</feature>
<dbReference type="InterPro" id="IPR003961">
    <property type="entry name" value="FN3_dom"/>
</dbReference>
<dbReference type="Pfam" id="PF07885">
    <property type="entry name" value="Ion_trans_2"/>
    <property type="match status" value="1"/>
</dbReference>
<evidence type="ECO:0000313" key="10">
    <source>
        <dbReference type="Proteomes" id="UP000001593"/>
    </source>
</evidence>
<dbReference type="Pfam" id="PF00041">
    <property type="entry name" value="fn3"/>
    <property type="match status" value="7"/>
</dbReference>
<feature type="transmembrane region" description="Helical" evidence="7">
    <location>
        <begin position="1127"/>
        <end position="1154"/>
    </location>
</feature>
<evidence type="ECO:0000256" key="7">
    <source>
        <dbReference type="SAM" id="Phobius"/>
    </source>
</evidence>
<keyword evidence="10" id="KW-1185">Reference proteome</keyword>
<organism evidence="9 10">
    <name type="scientific">Nematostella vectensis</name>
    <name type="common">Starlet sea anemone</name>
    <dbReference type="NCBI Taxonomy" id="45351"/>
    <lineage>
        <taxon>Eukaryota</taxon>
        <taxon>Metazoa</taxon>
        <taxon>Cnidaria</taxon>
        <taxon>Anthozoa</taxon>
        <taxon>Hexacorallia</taxon>
        <taxon>Actiniaria</taxon>
        <taxon>Edwardsiidae</taxon>
        <taxon>Nematostella</taxon>
    </lineage>
</organism>
<dbReference type="InterPro" id="IPR036116">
    <property type="entry name" value="FN3_sf"/>
</dbReference>
<dbReference type="SUPFAM" id="SSF81324">
    <property type="entry name" value="Voltage-gated potassium channels"/>
    <property type="match status" value="1"/>
</dbReference>
<dbReference type="InterPro" id="IPR050379">
    <property type="entry name" value="Type-I_Cytokine_Rcpt"/>
</dbReference>
<feature type="domain" description="Fibronectin type-III" evidence="8">
    <location>
        <begin position="1"/>
        <end position="47"/>
    </location>
</feature>
<dbReference type="PROSITE" id="PS50853">
    <property type="entry name" value="FN3"/>
    <property type="match status" value="9"/>
</dbReference>
<feature type="domain" description="Fibronectin type-III" evidence="8">
    <location>
        <begin position="578"/>
        <end position="682"/>
    </location>
</feature>
<dbReference type="GO" id="GO:0004896">
    <property type="term" value="F:cytokine receptor activity"/>
    <property type="evidence" value="ECO:0000318"/>
    <property type="project" value="GO_Central"/>
</dbReference>
<keyword evidence="4" id="KW-0675">Receptor</keyword>
<name>A7S0R0_NEMVE</name>
<feature type="domain" description="Fibronectin type-III" evidence="8">
    <location>
        <begin position="683"/>
        <end position="778"/>
    </location>
</feature>
<dbReference type="GO" id="GO:0019221">
    <property type="term" value="P:cytokine-mediated signaling pathway"/>
    <property type="evidence" value="ECO:0000318"/>
    <property type="project" value="GO_Central"/>
</dbReference>
<feature type="transmembrane region" description="Helical" evidence="7">
    <location>
        <begin position="1174"/>
        <end position="1192"/>
    </location>
</feature>
<gene>
    <name evidence="9" type="ORF">NEMVEDRAFT_v1g242037</name>
</gene>
<evidence type="ECO:0000256" key="2">
    <source>
        <dbReference type="ARBA" id="ARBA00022737"/>
    </source>
</evidence>
<dbReference type="eggNOG" id="KOG1419">
    <property type="taxonomic scope" value="Eukaryota"/>
</dbReference>
<keyword evidence="1" id="KW-0732">Signal</keyword>
<dbReference type="Proteomes" id="UP000001593">
    <property type="component" value="Unassembled WGS sequence"/>
</dbReference>
<feature type="domain" description="Fibronectin type-III" evidence="8">
    <location>
        <begin position="780"/>
        <end position="878"/>
    </location>
</feature>
<feature type="domain" description="Fibronectin type-III" evidence="8">
    <location>
        <begin position="365"/>
        <end position="474"/>
    </location>
</feature>
<evidence type="ECO:0000256" key="3">
    <source>
        <dbReference type="ARBA" id="ARBA00023157"/>
    </source>
</evidence>
<dbReference type="GO" id="GO:0009897">
    <property type="term" value="C:external side of plasma membrane"/>
    <property type="evidence" value="ECO:0000318"/>
    <property type="project" value="GO_Central"/>
</dbReference>
<evidence type="ECO:0000259" key="8">
    <source>
        <dbReference type="PROSITE" id="PS50853"/>
    </source>
</evidence>
<reference evidence="9 10" key="1">
    <citation type="journal article" date="2007" name="Science">
        <title>Sea anemone genome reveals ancestral eumetazoan gene repertoire and genomic organization.</title>
        <authorList>
            <person name="Putnam N.H."/>
            <person name="Srivastava M."/>
            <person name="Hellsten U."/>
            <person name="Dirks B."/>
            <person name="Chapman J."/>
            <person name="Salamov A."/>
            <person name="Terry A."/>
            <person name="Shapiro H."/>
            <person name="Lindquist E."/>
            <person name="Kapitonov V.V."/>
            <person name="Jurka J."/>
            <person name="Genikhovich G."/>
            <person name="Grigoriev I.V."/>
            <person name="Lucas S.M."/>
            <person name="Steele R.E."/>
            <person name="Finnerty J.R."/>
            <person name="Technau U."/>
            <person name="Martindale M.Q."/>
            <person name="Rokhsar D.S."/>
        </authorList>
    </citation>
    <scope>NUCLEOTIDE SEQUENCE [LARGE SCALE GENOMIC DNA]</scope>
    <source>
        <strain evidence="10">CH2 X CH6</strain>
    </source>
</reference>
<feature type="domain" description="Fibronectin type-III" evidence="8">
    <location>
        <begin position="52"/>
        <end position="149"/>
    </location>
</feature>
<evidence type="ECO:0000256" key="5">
    <source>
        <dbReference type="ARBA" id="ARBA00023180"/>
    </source>
</evidence>
<keyword evidence="2" id="KW-0677">Repeat</keyword>
<keyword evidence="7" id="KW-0472">Membrane</keyword>
<feature type="domain" description="Fibronectin type-III" evidence="8">
    <location>
        <begin position="266"/>
        <end position="360"/>
    </location>
</feature>
<protein>
    <recommendedName>
        <fullName evidence="8">Fibronectin type-III domain-containing protein</fullName>
    </recommendedName>
</protein>
<dbReference type="InterPro" id="IPR013099">
    <property type="entry name" value="K_chnl_dom"/>
</dbReference>
<dbReference type="InParanoid" id="A7S0R0"/>
<sequence>MTVPVGTNTATLTDLTGDSLYVITIRGVSKHGAGAPSSPIQIQSPRGAPTAAPEGAEATNLNSTAVSLNWSPIPPEYANAPLLGYSLIATPLNGTSAGAHNSISVFTCNTSVAIAGLAVYTAYALELRAFNEPGFGPPSNTTFVTGEEAPDASPAITGITDVTATTALMRWSPLPAILLNGLLRSYIIIITNNATGSSVSVTAPGHVNEFMLRGLMSSTTYDVTLRAITIAAGPAAGILVNTSEMSVKDSSAHFVGTKKGTEPVTTTSNVTASNISPNSSTITWQHSPAEETSGELKGYRVRVYDSLRDSNSTYLMCMGNRSAQLADLDPYTRYEVYVSVFNALWTGRESPTGKFITSEGVPSKPPQSLTAHNTSSTTLALSFRPPEKYFVNGKLRGYNVTWRETLLLDAEVFSRTVIVTSSAKRRRRAVATSDQESLQLDGLKKYTTYTITVAAFTIGDGPFLEVNATTAEDGEKILPPPNVIAYNTSSTSIAVSWQHIPEGHVHGILLGYHVFVTPYSNVTPSVYVIGPTKYNVMIGNLGKYTEYHISVAGFTLPGTGNVSEIVTTYTDEDVPDSPPLSLYGEGPTPTSLSLTWQPVPIPQRNGIILGYTVNIRLNDTSLDNSTLLWNTTVLPDAAILSLEVPGLAAWTAHRVRINAFTRIGPGPWSADVVITGDRIPPPPTDVNTINITSTSITVTWTGIDTSILRVPLRGYRVLYSANSSIFSDETMNVTAPAGAVSKVVSGLHEFTDYNFRVLAIVDVDGIPSEMVSDRTLPDVPSSSPTILSKLTLSADSLMLVFVPPPPEDINGVISSYEVTLESVNASSVISRTSYGPTERIVTLSGLKEGVLYNISVIAVNQVGSSPLASEATKLHENSVAQNRYSGDTIPLDWPQFPPEVTHGAIINYRVRYRLVELGGDPIRDSPTKEILVPGPPLNLTDLETFAKYEVEIVWLTSDSVGPEIIVFAARKLSTRKILEKTLAIARRVQVQHFIVLPETCRCRDRLITNWRPYNPYTDDSQANGEPEGIIPAVVREMAVACCEKCLAFGFSRVDFEISADGIPAEKSNEKELLGNISEAVDFSFPVYGSRGQLKYKSGFVYRALVESPGFVYIVNTDSGKSPAMMLIAALLTVVPYLVLTIALAYIAGFVLWAIDRRANPEFFPPSYIRGQYEGLWWAFITMTTLGYGDRFPMTWAGKLFGIFWMLTGIVVYGILCGYLVSAVSRNTVDINNQLYGAQILAIEGSPEARLGIRLNAQVNPDEKPQNFEELYRALRNKKSYGALLDAYAIGHQRHLFEDPNLRMVRLYDFKSAYGVVMANSSTRMTKCFRHYIQNNTQKIFNRIKKYVRFYEKTTDIPSTIEYAYGLFSAETPTFRRTLYFLLGLLGTFTIAGSLYNMRRRAKKRAKATAKARSSVHKEVAQELKDDIHQLSLRMREINEKLTKKHARELLARMRIDKQKSK</sequence>
<evidence type="ECO:0000313" key="9">
    <source>
        <dbReference type="EMBL" id="EDO42716.1"/>
    </source>
</evidence>
<keyword evidence="7" id="KW-0812">Transmembrane</keyword>
<dbReference type="InterPro" id="IPR013783">
    <property type="entry name" value="Ig-like_fold"/>
</dbReference>
<evidence type="ECO:0000256" key="1">
    <source>
        <dbReference type="ARBA" id="ARBA00022729"/>
    </source>
</evidence>
<dbReference type="EMBL" id="DS469561">
    <property type="protein sequence ID" value="EDO42716.1"/>
    <property type="molecule type" value="Genomic_DNA"/>
</dbReference>